<protein>
    <submittedName>
        <fullName evidence="1">Uncharacterized protein</fullName>
    </submittedName>
</protein>
<comment type="caution">
    <text evidence="1">The sequence shown here is derived from an EMBL/GenBank/DDBJ whole genome shotgun (WGS) entry which is preliminary data.</text>
</comment>
<organism evidence="1 2">
    <name type="scientific">Rhizoctonia solani</name>
    <dbReference type="NCBI Taxonomy" id="456999"/>
    <lineage>
        <taxon>Eukaryota</taxon>
        <taxon>Fungi</taxon>
        <taxon>Dikarya</taxon>
        <taxon>Basidiomycota</taxon>
        <taxon>Agaricomycotina</taxon>
        <taxon>Agaricomycetes</taxon>
        <taxon>Cantharellales</taxon>
        <taxon>Ceratobasidiaceae</taxon>
        <taxon>Rhizoctonia</taxon>
    </lineage>
</organism>
<proteinExistence type="predicted"/>
<dbReference type="AlphaFoldDB" id="A0A8H3CLY2"/>
<gene>
    <name evidence="1" type="ORF">RDB_LOCUS80188</name>
</gene>
<reference evidence="1" key="1">
    <citation type="submission" date="2021-01" db="EMBL/GenBank/DDBJ databases">
        <authorList>
            <person name="Kaushik A."/>
        </authorList>
    </citation>
    <scope>NUCLEOTIDE SEQUENCE</scope>
    <source>
        <strain evidence="1">Type strain: AG8-Rh-89/</strain>
    </source>
</reference>
<dbReference type="EMBL" id="CAJMWZ010004212">
    <property type="protein sequence ID" value="CAE6486532.1"/>
    <property type="molecule type" value="Genomic_DNA"/>
</dbReference>
<accession>A0A8H3CLY2</accession>
<name>A0A8H3CLY2_9AGAM</name>
<sequence length="272" mass="29402">MDAHLDIGDLTVTCGNGLQAPADNVRRALPCNADSDARLPANTAQCWLPALPGERLCIHFAWNGAARRGHKTGAGIFCVIYIAGVVVERAFSPLNKGDLIKPNGDVAVGAGPIEREWEVRGKFYRGPNGVPYERPFYFTGSDVGTWAAMQVNFLMSVSSLGSNSIRSPYTGTVRVVLHWARPNPSLQDPYPMPTQELADETAEMLHLSGGTPSTGSTVSLGPAVLSEVLENNMKVERVEEDEYTFMFHYAHPGWLLEQGLMGAVVSSGEPAM</sequence>
<evidence type="ECO:0000313" key="1">
    <source>
        <dbReference type="EMBL" id="CAE6486532.1"/>
    </source>
</evidence>
<dbReference type="Proteomes" id="UP000663850">
    <property type="component" value="Unassembled WGS sequence"/>
</dbReference>
<evidence type="ECO:0000313" key="2">
    <source>
        <dbReference type="Proteomes" id="UP000663850"/>
    </source>
</evidence>